<dbReference type="InterPro" id="IPR000821">
    <property type="entry name" value="Ala_racemase"/>
</dbReference>
<evidence type="ECO:0000313" key="6">
    <source>
        <dbReference type="Proteomes" id="UP001589611"/>
    </source>
</evidence>
<dbReference type="SMART" id="SM01005">
    <property type="entry name" value="Ala_racemase_C"/>
    <property type="match status" value="1"/>
</dbReference>
<keyword evidence="2" id="KW-0663">Pyridoxal phosphate</keyword>
<dbReference type="Proteomes" id="UP001589611">
    <property type="component" value="Unassembled WGS sequence"/>
</dbReference>
<protein>
    <submittedName>
        <fullName evidence="5">Alanine racemase</fullName>
    </submittedName>
</protein>
<dbReference type="PANTHER" id="PTHR30511">
    <property type="entry name" value="ALANINE RACEMASE"/>
    <property type="match status" value="1"/>
</dbReference>
<gene>
    <name evidence="5" type="ORF">ACFFPJ_11785</name>
</gene>
<proteinExistence type="predicted"/>
<name>A0ABV5T3E0_9MICO</name>
<dbReference type="Gene3D" id="2.40.37.10">
    <property type="entry name" value="Lyase, Ornithine Decarboxylase, Chain A, domain 1"/>
    <property type="match status" value="1"/>
</dbReference>
<dbReference type="InterPro" id="IPR009006">
    <property type="entry name" value="Ala_racemase/Decarboxylase_C"/>
</dbReference>
<comment type="caution">
    <text evidence="5">The sequence shown here is derived from an EMBL/GenBank/DDBJ whole genome shotgun (WGS) entry which is preliminary data.</text>
</comment>
<organism evidence="5 6">
    <name type="scientific">Microbacterium terregens</name>
    <dbReference type="NCBI Taxonomy" id="69363"/>
    <lineage>
        <taxon>Bacteria</taxon>
        <taxon>Bacillati</taxon>
        <taxon>Actinomycetota</taxon>
        <taxon>Actinomycetes</taxon>
        <taxon>Micrococcales</taxon>
        <taxon>Microbacteriaceae</taxon>
        <taxon>Microbacterium</taxon>
    </lineage>
</organism>
<sequence>MTFGIPGRASDAGTDSRTAPTVRISRLALDMNLRAVLSSGRGDVIDVRADAWGHGLGVVAPIALRAGAAAVLVDDIGAATLEGIVDPARRLLDGDGSHPDAVYGLSPGFTPVLSLSGWVLSIKRLRAGEGVSYGFTHRASEDTTVALVTGGYAQGIVRGLGNVASVRIAGERRPIVGRVAMDVCVVDVGTAGVQRGDEVLFFGDPALGAPSLAEWTAATGMTAAELVTAVGIRNRRDYTP</sequence>
<evidence type="ECO:0000256" key="1">
    <source>
        <dbReference type="ARBA" id="ARBA00001933"/>
    </source>
</evidence>
<dbReference type="PANTHER" id="PTHR30511:SF0">
    <property type="entry name" value="ALANINE RACEMASE, CATABOLIC-RELATED"/>
    <property type="match status" value="1"/>
</dbReference>
<dbReference type="EMBL" id="JBHMBE010000003">
    <property type="protein sequence ID" value="MFB9646476.1"/>
    <property type="molecule type" value="Genomic_DNA"/>
</dbReference>
<dbReference type="RefSeq" id="WP_344713384.1">
    <property type="nucleotide sequence ID" value="NZ_BAAAWH010000001.1"/>
</dbReference>
<evidence type="ECO:0000256" key="3">
    <source>
        <dbReference type="ARBA" id="ARBA00023235"/>
    </source>
</evidence>
<reference evidence="5 6" key="1">
    <citation type="submission" date="2024-09" db="EMBL/GenBank/DDBJ databases">
        <authorList>
            <person name="Sun Q."/>
            <person name="Mori K."/>
        </authorList>
    </citation>
    <scope>NUCLEOTIDE SEQUENCE [LARGE SCALE GENOMIC DNA]</scope>
    <source>
        <strain evidence="5 6">JCM 1342</strain>
    </source>
</reference>
<dbReference type="Pfam" id="PF00842">
    <property type="entry name" value="Ala_racemase_C"/>
    <property type="match status" value="1"/>
</dbReference>
<keyword evidence="3" id="KW-0413">Isomerase</keyword>
<keyword evidence="6" id="KW-1185">Reference proteome</keyword>
<accession>A0ABV5T3E0</accession>
<feature type="domain" description="Alanine racemase C-terminal" evidence="4">
    <location>
        <begin position="112"/>
        <end position="239"/>
    </location>
</feature>
<dbReference type="InterPro" id="IPR011079">
    <property type="entry name" value="Ala_racemase_C"/>
</dbReference>
<comment type="cofactor">
    <cofactor evidence="1">
        <name>pyridoxal 5'-phosphate</name>
        <dbReference type="ChEBI" id="CHEBI:597326"/>
    </cofactor>
</comment>
<evidence type="ECO:0000259" key="4">
    <source>
        <dbReference type="SMART" id="SM01005"/>
    </source>
</evidence>
<dbReference type="SUPFAM" id="SSF50621">
    <property type="entry name" value="Alanine racemase C-terminal domain-like"/>
    <property type="match status" value="1"/>
</dbReference>
<evidence type="ECO:0000313" key="5">
    <source>
        <dbReference type="EMBL" id="MFB9646476.1"/>
    </source>
</evidence>
<evidence type="ECO:0000256" key="2">
    <source>
        <dbReference type="ARBA" id="ARBA00022898"/>
    </source>
</evidence>